<evidence type="ECO:0000256" key="1">
    <source>
        <dbReference type="SAM" id="MobiDB-lite"/>
    </source>
</evidence>
<name>A0A8S9UD96_PHYIN</name>
<feature type="region of interest" description="Disordered" evidence="1">
    <location>
        <begin position="290"/>
        <end position="332"/>
    </location>
</feature>
<sequence length="392" mass="42484">MKNAAYLEWHLRDTYGSRESAWDVQLRLVQRRQQPGELLQDYANSLTELGTGHPGLTSFLYVDAFARGLNNKISAQAVRTAKPLTLEQAVSFSIENCGKYGEGAEVNNWELAAQMREKNRGNEAHHASVATTAEPADQLDWTKLGLNIGASGDKPPRYDPEGRPLEEITTVRGLGKSGFFPLAALQAIEAATRATVGEQKATRVSVTAGKQKVAKAMEIKWEEKKEPPAALVSEHAVTPGVVNPWPESNQLTHVTEATASVYGPTPSAGYTAVPVIQRYQFAYQGYGRRGRGFGGRGTSGNNQGGRPGGRGARFGGYGWQGRNAGQTPGQNAAQWRPGTICLYCVKGDHWWRRCPMRFADLQAGRTQPAASSTPMTNQPEGGTTVSSQPTDQ</sequence>
<comment type="caution">
    <text evidence="2">The sequence shown here is derived from an EMBL/GenBank/DDBJ whole genome shotgun (WGS) entry which is preliminary data.</text>
</comment>
<dbReference type="EMBL" id="JAACNO010001800">
    <property type="protein sequence ID" value="KAF4137452.1"/>
    <property type="molecule type" value="Genomic_DNA"/>
</dbReference>
<accession>A0A8S9UD96</accession>
<evidence type="ECO:0008006" key="4">
    <source>
        <dbReference type="Google" id="ProtNLM"/>
    </source>
</evidence>
<feature type="region of interest" description="Disordered" evidence="1">
    <location>
        <begin position="365"/>
        <end position="392"/>
    </location>
</feature>
<feature type="compositionally biased region" description="Polar residues" evidence="1">
    <location>
        <begin position="323"/>
        <end position="332"/>
    </location>
</feature>
<reference evidence="2" key="1">
    <citation type="submission" date="2020-03" db="EMBL/GenBank/DDBJ databases">
        <title>Hybrid Assembly of Korean Phytophthora infestans isolates.</title>
        <authorList>
            <person name="Prokchorchik M."/>
            <person name="Lee Y."/>
            <person name="Seo J."/>
            <person name="Cho J.-H."/>
            <person name="Park Y.-E."/>
            <person name="Jang D.-C."/>
            <person name="Im J.-S."/>
            <person name="Choi J.-G."/>
            <person name="Park H.-J."/>
            <person name="Lee G.-B."/>
            <person name="Lee Y.-G."/>
            <person name="Hong S.-Y."/>
            <person name="Cho K."/>
            <person name="Sohn K.H."/>
        </authorList>
    </citation>
    <scope>NUCLEOTIDE SEQUENCE</scope>
    <source>
        <strain evidence="2">KR_2_A2</strain>
    </source>
</reference>
<feature type="compositionally biased region" description="Gly residues" evidence="1">
    <location>
        <begin position="292"/>
        <end position="319"/>
    </location>
</feature>
<evidence type="ECO:0000313" key="3">
    <source>
        <dbReference type="Proteomes" id="UP000704712"/>
    </source>
</evidence>
<gene>
    <name evidence="2" type="ORF">GN958_ATG13358</name>
</gene>
<protein>
    <recommendedName>
        <fullName evidence="4">Retrotransposon gag domain-containing protein</fullName>
    </recommendedName>
</protein>
<dbReference type="AlphaFoldDB" id="A0A8S9UD96"/>
<evidence type="ECO:0000313" key="2">
    <source>
        <dbReference type="EMBL" id="KAF4137452.1"/>
    </source>
</evidence>
<dbReference type="Proteomes" id="UP000704712">
    <property type="component" value="Unassembled WGS sequence"/>
</dbReference>
<organism evidence="2 3">
    <name type="scientific">Phytophthora infestans</name>
    <name type="common">Potato late blight agent</name>
    <name type="synonym">Botrytis infestans</name>
    <dbReference type="NCBI Taxonomy" id="4787"/>
    <lineage>
        <taxon>Eukaryota</taxon>
        <taxon>Sar</taxon>
        <taxon>Stramenopiles</taxon>
        <taxon>Oomycota</taxon>
        <taxon>Peronosporomycetes</taxon>
        <taxon>Peronosporales</taxon>
        <taxon>Peronosporaceae</taxon>
        <taxon>Phytophthora</taxon>
    </lineage>
</organism>
<proteinExistence type="predicted"/>